<dbReference type="Gene3D" id="3.90.180.10">
    <property type="entry name" value="Medium-chain alcohol dehydrogenases, catalytic domain"/>
    <property type="match status" value="1"/>
</dbReference>
<dbReference type="Gene3D" id="3.40.50.720">
    <property type="entry name" value="NAD(P)-binding Rossmann-like Domain"/>
    <property type="match status" value="1"/>
</dbReference>
<dbReference type="AlphaFoldDB" id="A0A517L8V7"/>
<organism evidence="5 6">
    <name type="scientific">Venturia effusa</name>
    <dbReference type="NCBI Taxonomy" id="50376"/>
    <lineage>
        <taxon>Eukaryota</taxon>
        <taxon>Fungi</taxon>
        <taxon>Dikarya</taxon>
        <taxon>Ascomycota</taxon>
        <taxon>Pezizomycotina</taxon>
        <taxon>Dothideomycetes</taxon>
        <taxon>Pleosporomycetidae</taxon>
        <taxon>Venturiales</taxon>
        <taxon>Venturiaceae</taxon>
        <taxon>Venturia</taxon>
    </lineage>
</organism>
<reference evidence="5 6" key="1">
    <citation type="submission" date="2019-07" db="EMBL/GenBank/DDBJ databases">
        <title>Finished genome of Venturia effusa.</title>
        <authorList>
            <person name="Young C.A."/>
            <person name="Cox M.P."/>
            <person name="Ganley A.R.D."/>
            <person name="David W.J."/>
        </authorList>
    </citation>
    <scope>NUCLEOTIDE SEQUENCE [LARGE SCALE GENOMIC DNA]</scope>
    <source>
        <strain evidence="6">albino</strain>
    </source>
</reference>
<keyword evidence="6" id="KW-1185">Reference proteome</keyword>
<evidence type="ECO:0000256" key="3">
    <source>
        <dbReference type="ARBA" id="ARBA00023002"/>
    </source>
</evidence>
<dbReference type="InterPro" id="IPR036291">
    <property type="entry name" value="NAD(P)-bd_dom_sf"/>
</dbReference>
<proteinExistence type="predicted"/>
<gene>
    <name evidence="5" type="ORF">FKW77_002548</name>
</gene>
<dbReference type="Proteomes" id="UP000316270">
    <property type="component" value="Chromosome 7"/>
</dbReference>
<dbReference type="STRING" id="50376.A0A517L8V7"/>
<evidence type="ECO:0000256" key="1">
    <source>
        <dbReference type="ARBA" id="ARBA00022723"/>
    </source>
</evidence>
<accession>A0A517L8V7</accession>
<keyword evidence="1" id="KW-0479">Metal-binding</keyword>
<evidence type="ECO:0000313" key="5">
    <source>
        <dbReference type="EMBL" id="QDS72050.1"/>
    </source>
</evidence>
<evidence type="ECO:0000259" key="4">
    <source>
        <dbReference type="SMART" id="SM00829"/>
    </source>
</evidence>
<dbReference type="InterPro" id="IPR011032">
    <property type="entry name" value="GroES-like_sf"/>
</dbReference>
<keyword evidence="3" id="KW-0560">Oxidoreductase</keyword>
<dbReference type="Pfam" id="PF00107">
    <property type="entry name" value="ADH_zinc_N"/>
    <property type="match status" value="1"/>
</dbReference>
<dbReference type="InterPro" id="IPR013154">
    <property type="entry name" value="ADH-like_N"/>
</dbReference>
<dbReference type="GO" id="GO:0046872">
    <property type="term" value="F:metal ion binding"/>
    <property type="evidence" value="ECO:0007669"/>
    <property type="project" value="UniProtKB-KW"/>
</dbReference>
<dbReference type="OrthoDB" id="3941538at2759"/>
<name>A0A517L8V7_9PEZI</name>
<sequence>MKALQIHTFGDTHVTEVPEPIPKPTEAIVEVEWCGICGSDLNEFRNGPVIVAYGIMPKEEWKPMTLGHEIAGKIKSSPPDSGLKPGDAVVVMPTMADGTCDKCVKYGEWACPRTGSVGLSGGDGGKDGGLAELVAVDAKKCFKVPEKLPLHLAALVEPMCVAWHATKAPRVKTYEGQTVLVVGCGPVGMYLMLALRNRGATRIIVSEPTDARREMAKGIADVVLDPKTDDVAKRCQEVTGGTGVDVTFDVAGNKPGLEGALKSLKHGGTHVNIAVWKDLTILVPWTPLKVKDVLFRCAAGYSAEDYREVIEELSEGRFPGIEKTITSMINIDEAVEKGFKALQNDMDRHIKILISPKGIDASLKEQSEHLRQLLA</sequence>
<dbReference type="InterPro" id="IPR013149">
    <property type="entry name" value="ADH-like_C"/>
</dbReference>
<dbReference type="InterPro" id="IPR050129">
    <property type="entry name" value="Zn_alcohol_dh"/>
</dbReference>
<dbReference type="GO" id="GO:0016491">
    <property type="term" value="F:oxidoreductase activity"/>
    <property type="evidence" value="ECO:0007669"/>
    <property type="project" value="UniProtKB-KW"/>
</dbReference>
<dbReference type="Pfam" id="PF08240">
    <property type="entry name" value="ADH_N"/>
    <property type="match status" value="1"/>
</dbReference>
<dbReference type="InterPro" id="IPR020843">
    <property type="entry name" value="ER"/>
</dbReference>
<dbReference type="EMBL" id="CP042191">
    <property type="protein sequence ID" value="QDS72050.1"/>
    <property type="molecule type" value="Genomic_DNA"/>
</dbReference>
<dbReference type="SUPFAM" id="SSF50129">
    <property type="entry name" value="GroES-like"/>
    <property type="match status" value="1"/>
</dbReference>
<dbReference type="SMART" id="SM00829">
    <property type="entry name" value="PKS_ER"/>
    <property type="match status" value="1"/>
</dbReference>
<keyword evidence="2" id="KW-0862">Zinc</keyword>
<evidence type="ECO:0000256" key="2">
    <source>
        <dbReference type="ARBA" id="ARBA00022833"/>
    </source>
</evidence>
<dbReference type="PANTHER" id="PTHR43401">
    <property type="entry name" value="L-THREONINE 3-DEHYDROGENASE"/>
    <property type="match status" value="1"/>
</dbReference>
<dbReference type="SUPFAM" id="SSF51735">
    <property type="entry name" value="NAD(P)-binding Rossmann-fold domains"/>
    <property type="match status" value="1"/>
</dbReference>
<feature type="domain" description="Enoyl reductase (ER)" evidence="4">
    <location>
        <begin position="7"/>
        <end position="354"/>
    </location>
</feature>
<dbReference type="PANTHER" id="PTHR43401:SF2">
    <property type="entry name" value="L-THREONINE 3-DEHYDROGENASE"/>
    <property type="match status" value="1"/>
</dbReference>
<evidence type="ECO:0000313" key="6">
    <source>
        <dbReference type="Proteomes" id="UP000316270"/>
    </source>
</evidence>
<protein>
    <recommendedName>
        <fullName evidence="4">Enoyl reductase (ER) domain-containing protein</fullName>
    </recommendedName>
</protein>